<proteinExistence type="predicted"/>
<name>A0AAV5TFR7_9BILA</name>
<evidence type="ECO:0000313" key="2">
    <source>
        <dbReference type="Proteomes" id="UP001432027"/>
    </source>
</evidence>
<evidence type="ECO:0000313" key="1">
    <source>
        <dbReference type="EMBL" id="GMS93419.1"/>
    </source>
</evidence>
<dbReference type="Proteomes" id="UP001432027">
    <property type="component" value="Unassembled WGS sequence"/>
</dbReference>
<keyword evidence="2" id="KW-1185">Reference proteome</keyword>
<sequence length="125" mass="14516">MQLIRYLMLIAFADRHYFVTRSQAVRSPEEKSDECEEFLLVGVHFFEDSTSLPGSRFAYLRHHFFRLFDIPSLVGEVIEEVFDGVFGYIESVSAENPTNYTQILQQLLVCANLFGTSEKYVLARY</sequence>
<protein>
    <submittedName>
        <fullName evidence="1">Uncharacterized protein</fullName>
    </submittedName>
</protein>
<accession>A0AAV5TFR7</accession>
<organism evidence="1 2">
    <name type="scientific">Pristionchus entomophagus</name>
    <dbReference type="NCBI Taxonomy" id="358040"/>
    <lineage>
        <taxon>Eukaryota</taxon>
        <taxon>Metazoa</taxon>
        <taxon>Ecdysozoa</taxon>
        <taxon>Nematoda</taxon>
        <taxon>Chromadorea</taxon>
        <taxon>Rhabditida</taxon>
        <taxon>Rhabditina</taxon>
        <taxon>Diplogasteromorpha</taxon>
        <taxon>Diplogasteroidea</taxon>
        <taxon>Neodiplogasteridae</taxon>
        <taxon>Pristionchus</taxon>
    </lineage>
</organism>
<comment type="caution">
    <text evidence="1">The sequence shown here is derived from an EMBL/GenBank/DDBJ whole genome shotgun (WGS) entry which is preliminary data.</text>
</comment>
<dbReference type="EMBL" id="BTSX01000004">
    <property type="protein sequence ID" value="GMS93419.1"/>
    <property type="molecule type" value="Genomic_DNA"/>
</dbReference>
<reference evidence="1" key="1">
    <citation type="submission" date="2023-10" db="EMBL/GenBank/DDBJ databases">
        <title>Genome assembly of Pristionchus species.</title>
        <authorList>
            <person name="Yoshida K."/>
            <person name="Sommer R.J."/>
        </authorList>
    </citation>
    <scope>NUCLEOTIDE SEQUENCE</scope>
    <source>
        <strain evidence="1">RS0144</strain>
    </source>
</reference>
<feature type="non-terminal residue" evidence="1">
    <location>
        <position position="125"/>
    </location>
</feature>
<dbReference type="AlphaFoldDB" id="A0AAV5TFR7"/>
<gene>
    <name evidence="1" type="ORF">PENTCL1PPCAC_15594</name>
</gene>